<evidence type="ECO:0000259" key="7">
    <source>
        <dbReference type="PROSITE" id="PS52018"/>
    </source>
</evidence>
<comment type="similarity">
    <text evidence="6">Belongs to the DarT ADP-ribosyltransferase family.</text>
</comment>
<dbReference type="PROSITE" id="PS52018">
    <property type="entry name" value="DART"/>
    <property type="match status" value="1"/>
</dbReference>
<dbReference type="RefSeq" id="WP_189487803.1">
    <property type="nucleotide sequence ID" value="NZ_BMZO01000002.1"/>
</dbReference>
<evidence type="ECO:0000256" key="3">
    <source>
        <dbReference type="ARBA" id="ARBA00022679"/>
    </source>
</evidence>
<evidence type="ECO:0000313" key="9">
    <source>
        <dbReference type="Proteomes" id="UP000641137"/>
    </source>
</evidence>
<dbReference type="EMBL" id="BMZO01000002">
    <property type="protein sequence ID" value="GHC64179.1"/>
    <property type="molecule type" value="Genomic_DNA"/>
</dbReference>
<protein>
    <recommendedName>
        <fullName evidence="7">DarT domain-containing protein</fullName>
    </recommendedName>
</protein>
<evidence type="ECO:0000256" key="2">
    <source>
        <dbReference type="ARBA" id="ARBA00022676"/>
    </source>
</evidence>
<dbReference type="InterPro" id="IPR029494">
    <property type="entry name" value="DarT"/>
</dbReference>
<sequence length="170" mass="19179">MISTIDEIPRLYHFTDKKNLPLIRELGGLLPRAELEKRDIKIPAPGGNEWSISADGWKNMDKYVHLCFRKNHPMEYVAKQDSRISQSVFLEIKRDVLSIPGVLFTNDVANKNGVEAVSIDQANSMVDFEVLYTKTDWSDPAIKARLAQAEKYEVLVPAIIPLNLIGMPDG</sequence>
<dbReference type="GO" id="GO:0016779">
    <property type="term" value="F:nucleotidyltransferase activity"/>
    <property type="evidence" value="ECO:0007669"/>
    <property type="project" value="UniProtKB-KW"/>
</dbReference>
<comment type="caution">
    <text evidence="8">The sequence shown here is derived from an EMBL/GenBank/DDBJ whole genome shotgun (WGS) entry which is preliminary data.</text>
</comment>
<evidence type="ECO:0000256" key="6">
    <source>
        <dbReference type="PROSITE-ProRule" id="PRU01362"/>
    </source>
</evidence>
<dbReference type="Pfam" id="PF14487">
    <property type="entry name" value="DarT"/>
    <property type="match status" value="1"/>
</dbReference>
<evidence type="ECO:0000256" key="4">
    <source>
        <dbReference type="ARBA" id="ARBA00022695"/>
    </source>
</evidence>
<comment type="caution">
    <text evidence="6">Lacks conserved residue(s) required for the propagation of feature annotation.</text>
</comment>
<keyword evidence="9" id="KW-1185">Reference proteome</keyword>
<keyword evidence="1 6" id="KW-1277">Toxin-antitoxin system</keyword>
<dbReference type="AlphaFoldDB" id="A0A8J3DM90"/>
<keyword evidence="5 6" id="KW-0238">DNA-binding</keyword>
<reference evidence="8" key="1">
    <citation type="journal article" date="2014" name="Int. J. Syst. Evol. Microbiol.">
        <title>Complete genome sequence of Corynebacterium casei LMG S-19264T (=DSM 44701T), isolated from a smear-ripened cheese.</title>
        <authorList>
            <consortium name="US DOE Joint Genome Institute (JGI-PGF)"/>
            <person name="Walter F."/>
            <person name="Albersmeier A."/>
            <person name="Kalinowski J."/>
            <person name="Ruckert C."/>
        </authorList>
    </citation>
    <scope>NUCLEOTIDE SEQUENCE</scope>
    <source>
        <strain evidence="8">KCTC 42097</strain>
    </source>
</reference>
<evidence type="ECO:0000313" key="8">
    <source>
        <dbReference type="EMBL" id="GHC64179.1"/>
    </source>
</evidence>
<keyword evidence="2" id="KW-0328">Glycosyltransferase</keyword>
<organism evidence="8 9">
    <name type="scientific">Limoniibacter endophyticus</name>
    <dbReference type="NCBI Taxonomy" id="1565040"/>
    <lineage>
        <taxon>Bacteria</taxon>
        <taxon>Pseudomonadati</taxon>
        <taxon>Pseudomonadota</taxon>
        <taxon>Alphaproteobacteria</taxon>
        <taxon>Hyphomicrobiales</taxon>
        <taxon>Bartonellaceae</taxon>
        <taxon>Limoniibacter</taxon>
    </lineage>
</organism>
<reference evidence="8" key="2">
    <citation type="submission" date="2020-09" db="EMBL/GenBank/DDBJ databases">
        <authorList>
            <person name="Sun Q."/>
            <person name="Kim S."/>
        </authorList>
    </citation>
    <scope>NUCLEOTIDE SEQUENCE</scope>
    <source>
        <strain evidence="8">KCTC 42097</strain>
    </source>
</reference>
<name>A0A8J3DM90_9HYPH</name>
<dbReference type="Proteomes" id="UP000641137">
    <property type="component" value="Unassembled WGS sequence"/>
</dbReference>
<keyword evidence="4" id="KW-0548">Nucleotidyltransferase</keyword>
<keyword evidence="3" id="KW-0808">Transferase</keyword>
<evidence type="ECO:0000256" key="1">
    <source>
        <dbReference type="ARBA" id="ARBA00022649"/>
    </source>
</evidence>
<dbReference type="GO" id="GO:0016757">
    <property type="term" value="F:glycosyltransferase activity"/>
    <property type="evidence" value="ECO:0007669"/>
    <property type="project" value="UniProtKB-KW"/>
</dbReference>
<accession>A0A8J3DM90</accession>
<evidence type="ECO:0000256" key="5">
    <source>
        <dbReference type="ARBA" id="ARBA00023125"/>
    </source>
</evidence>
<proteinExistence type="inferred from homology"/>
<feature type="domain" description="DarT" evidence="7">
    <location>
        <begin position="9"/>
        <end position="170"/>
    </location>
</feature>
<gene>
    <name evidence="8" type="ORF">GCM10010136_05990</name>
</gene>
<dbReference type="GO" id="GO:0003677">
    <property type="term" value="F:DNA binding"/>
    <property type="evidence" value="ECO:0007669"/>
    <property type="project" value="UniProtKB-UniRule"/>
</dbReference>